<evidence type="ECO:0000256" key="8">
    <source>
        <dbReference type="RuleBase" id="RU363041"/>
    </source>
</evidence>
<evidence type="ECO:0000256" key="6">
    <source>
        <dbReference type="ARBA" id="ARBA00022989"/>
    </source>
</evidence>
<gene>
    <name evidence="9" type="ORF">MED92_13216</name>
</gene>
<keyword evidence="3" id="KW-0813">Transport</keyword>
<feature type="transmembrane region" description="Helical" evidence="8">
    <location>
        <begin position="203"/>
        <end position="221"/>
    </location>
</feature>
<protein>
    <recommendedName>
        <fullName evidence="8">Probable membrane transporter protein</fullName>
    </recommendedName>
</protein>
<dbReference type="Pfam" id="PF01925">
    <property type="entry name" value="TauE"/>
    <property type="match status" value="1"/>
</dbReference>
<name>A0A7U8GSP6_NEPCE</name>
<reference evidence="9 10" key="1">
    <citation type="submission" date="2006-02" db="EMBL/GenBank/DDBJ databases">
        <authorList>
            <person name="Pinhassi J."/>
            <person name="Pedros-Alio C."/>
            <person name="Ferriera S."/>
            <person name="Johnson J."/>
            <person name="Kravitz S."/>
            <person name="Halpern A."/>
            <person name="Remington K."/>
            <person name="Beeson K."/>
            <person name="Tran B."/>
            <person name="Rogers Y.-H."/>
            <person name="Friedman R."/>
            <person name="Venter J.C."/>
        </authorList>
    </citation>
    <scope>NUCLEOTIDE SEQUENCE [LARGE SCALE GENOMIC DNA]</scope>
    <source>
        <strain evidence="9 10">MED92</strain>
    </source>
</reference>
<dbReference type="Proteomes" id="UP000002171">
    <property type="component" value="Unassembled WGS sequence"/>
</dbReference>
<comment type="caution">
    <text evidence="9">The sequence shown here is derived from an EMBL/GenBank/DDBJ whole genome shotgun (WGS) entry which is preliminary data.</text>
</comment>
<feature type="transmembrane region" description="Helical" evidence="8">
    <location>
        <begin position="82"/>
        <end position="101"/>
    </location>
</feature>
<keyword evidence="5 8" id="KW-0812">Transmembrane</keyword>
<evidence type="ECO:0000256" key="2">
    <source>
        <dbReference type="ARBA" id="ARBA00009142"/>
    </source>
</evidence>
<keyword evidence="10" id="KW-1185">Reference proteome</keyword>
<dbReference type="EMBL" id="AAOW01000007">
    <property type="protein sequence ID" value="EAR61616.1"/>
    <property type="molecule type" value="Genomic_DNA"/>
</dbReference>
<dbReference type="PANTHER" id="PTHR30269:SF37">
    <property type="entry name" value="MEMBRANE TRANSPORTER PROTEIN"/>
    <property type="match status" value="1"/>
</dbReference>
<keyword evidence="7 8" id="KW-0472">Membrane</keyword>
<dbReference type="InterPro" id="IPR052017">
    <property type="entry name" value="TSUP"/>
</dbReference>
<dbReference type="InterPro" id="IPR002781">
    <property type="entry name" value="TM_pro_TauE-like"/>
</dbReference>
<proteinExistence type="inferred from homology"/>
<feature type="transmembrane region" description="Helical" evidence="8">
    <location>
        <begin position="53"/>
        <end position="70"/>
    </location>
</feature>
<comment type="similarity">
    <text evidence="2 8">Belongs to the 4-toluene sulfonate uptake permease (TSUP) (TC 2.A.102) family.</text>
</comment>
<keyword evidence="6 8" id="KW-1133">Transmembrane helix</keyword>
<evidence type="ECO:0000256" key="4">
    <source>
        <dbReference type="ARBA" id="ARBA00022475"/>
    </source>
</evidence>
<evidence type="ECO:0000313" key="10">
    <source>
        <dbReference type="Proteomes" id="UP000002171"/>
    </source>
</evidence>
<dbReference type="PANTHER" id="PTHR30269">
    <property type="entry name" value="TRANSMEMBRANE PROTEIN YFCA"/>
    <property type="match status" value="1"/>
</dbReference>
<evidence type="ECO:0000256" key="5">
    <source>
        <dbReference type="ARBA" id="ARBA00022692"/>
    </source>
</evidence>
<organism evidence="9 10">
    <name type="scientific">Neptuniibacter caesariensis</name>
    <dbReference type="NCBI Taxonomy" id="207954"/>
    <lineage>
        <taxon>Bacteria</taxon>
        <taxon>Pseudomonadati</taxon>
        <taxon>Pseudomonadota</taxon>
        <taxon>Gammaproteobacteria</taxon>
        <taxon>Oceanospirillales</taxon>
        <taxon>Oceanospirillaceae</taxon>
        <taxon>Neptuniibacter</taxon>
    </lineage>
</organism>
<evidence type="ECO:0000313" key="9">
    <source>
        <dbReference type="EMBL" id="EAR61616.1"/>
    </source>
</evidence>
<feature type="transmembrane region" description="Helical" evidence="8">
    <location>
        <begin position="20"/>
        <end position="47"/>
    </location>
</feature>
<feature type="transmembrane region" description="Helical" evidence="8">
    <location>
        <begin position="233"/>
        <end position="256"/>
    </location>
</feature>
<keyword evidence="4 8" id="KW-1003">Cell membrane</keyword>
<dbReference type="GO" id="GO:0005886">
    <property type="term" value="C:plasma membrane"/>
    <property type="evidence" value="ECO:0007669"/>
    <property type="project" value="UniProtKB-SubCell"/>
</dbReference>
<comment type="subcellular location">
    <subcellularLocation>
        <location evidence="1 8">Cell membrane</location>
        <topology evidence="1 8">Multi-pass membrane protein</topology>
    </subcellularLocation>
</comment>
<sequence>MNANLTTGRTVITQNIEYAIPLIFCASVIRAYTGFGFAAFAIIGLNLLWPPQVSVPVILLIDLICGCWLIPQAIQHADRSLLKQLASGAIIGAPLGLLVLIWMPELWIKVATSVLVLYMSINLALQHSKDLRILSPVKNIIMGTVSGAITAAASVGGPPLVAYLTGCSLRPQQQRSVLIIFFAISTIFSLLLMGFTGLISTQVLYAVVLLILPALAGAYLGNRLFHFRQPKSFRPLVTPMLALLALVSLILNLNLFDFDSFDLVQMDAHLAILS</sequence>
<evidence type="ECO:0000256" key="3">
    <source>
        <dbReference type="ARBA" id="ARBA00022448"/>
    </source>
</evidence>
<evidence type="ECO:0000256" key="7">
    <source>
        <dbReference type="ARBA" id="ARBA00023136"/>
    </source>
</evidence>
<dbReference type="AlphaFoldDB" id="A0A7U8GSP6"/>
<evidence type="ECO:0000256" key="1">
    <source>
        <dbReference type="ARBA" id="ARBA00004651"/>
    </source>
</evidence>
<accession>A0A7U8GSP6</accession>
<feature type="transmembrane region" description="Helical" evidence="8">
    <location>
        <begin position="177"/>
        <end position="197"/>
    </location>
</feature>